<comment type="caution">
    <text evidence="1">The sequence shown here is derived from an EMBL/GenBank/DDBJ whole genome shotgun (WGS) entry which is preliminary data.</text>
</comment>
<gene>
    <name evidence="1" type="ORF">RHMOL_Rhmol07G0017300</name>
</gene>
<organism evidence="1 2">
    <name type="scientific">Rhododendron molle</name>
    <name type="common">Chinese azalea</name>
    <name type="synonym">Azalea mollis</name>
    <dbReference type="NCBI Taxonomy" id="49168"/>
    <lineage>
        <taxon>Eukaryota</taxon>
        <taxon>Viridiplantae</taxon>
        <taxon>Streptophyta</taxon>
        <taxon>Embryophyta</taxon>
        <taxon>Tracheophyta</taxon>
        <taxon>Spermatophyta</taxon>
        <taxon>Magnoliopsida</taxon>
        <taxon>eudicotyledons</taxon>
        <taxon>Gunneridae</taxon>
        <taxon>Pentapetalae</taxon>
        <taxon>asterids</taxon>
        <taxon>Ericales</taxon>
        <taxon>Ericaceae</taxon>
        <taxon>Ericoideae</taxon>
        <taxon>Rhodoreae</taxon>
        <taxon>Rhododendron</taxon>
    </lineage>
</organism>
<dbReference type="Proteomes" id="UP001062846">
    <property type="component" value="Chromosome 7"/>
</dbReference>
<name>A0ACC0MXA0_RHOML</name>
<sequence>MEHTTPKLVGKALTRGTHQHKLRELKNSDSEILEQIGVSSKKKKKGHHHYLFGVWRLGLSPVKKVGFEDLAMKDIFK</sequence>
<evidence type="ECO:0000313" key="2">
    <source>
        <dbReference type="Proteomes" id="UP001062846"/>
    </source>
</evidence>
<keyword evidence="2" id="KW-1185">Reference proteome</keyword>
<accession>A0ACC0MXA0</accession>
<dbReference type="EMBL" id="CM046394">
    <property type="protein sequence ID" value="KAI8545112.1"/>
    <property type="molecule type" value="Genomic_DNA"/>
</dbReference>
<protein>
    <submittedName>
        <fullName evidence="1">Uncharacterized protein</fullName>
    </submittedName>
</protein>
<reference evidence="1" key="1">
    <citation type="submission" date="2022-02" db="EMBL/GenBank/DDBJ databases">
        <title>Plant Genome Project.</title>
        <authorList>
            <person name="Zhang R.-G."/>
        </authorList>
    </citation>
    <scope>NUCLEOTIDE SEQUENCE</scope>
    <source>
        <strain evidence="1">AT1</strain>
    </source>
</reference>
<proteinExistence type="predicted"/>
<evidence type="ECO:0000313" key="1">
    <source>
        <dbReference type="EMBL" id="KAI8545112.1"/>
    </source>
</evidence>